<dbReference type="RefSeq" id="WP_324715444.1">
    <property type="nucleotide sequence ID" value="NZ_CP141615.1"/>
</dbReference>
<accession>A0ABZ1BUG3</accession>
<evidence type="ECO:0000313" key="2">
    <source>
        <dbReference type="Proteomes" id="UP001332192"/>
    </source>
</evidence>
<dbReference type="Proteomes" id="UP001332192">
    <property type="component" value="Chromosome"/>
</dbReference>
<gene>
    <name evidence="1" type="ORF">U7230_08640</name>
</gene>
<sequence>MMGREEVLGPLRERTLENAQVRLLVERYDLSRDSRLARAIVQQVNRELDAEERRRGVQRVRPGELLIRTGQGPLVLPRRTEEDLDRALAGERWDVIRRDIVARCEARYRVLFPDAPRWQVEAFLRRLWPGTGHRVSGPKPSPVYGPRRERPWGSTRLTGEPLAALDAQRARRWVERDPPRPAHRPETLAKLQAFLRNEAGMAPAVQEPMLLDLMGLRARFCPRVSVLATGQMPLAAMHVDSGRSLWQPTRYQPLAPVIITWITGEESRRLRRNPPRTYEDLMERYGRRMGRAMVEAYTQDGLLSHMELQWIFLTSIATVSRALDWYQRQHQVILPCPGTVLDMGRTLTHKDLIVRLHLQGMSVLEIARHTYHHPRSVDAYLKAFDSVLILHLYGLPPSLIARALGRGETLVDEYLDLIDRHLKDVETMRDYLRGRGVRLPGALPHHA</sequence>
<protein>
    <submittedName>
        <fullName evidence="1">DUF1670 domain-containing protein</fullName>
    </submittedName>
</protein>
<evidence type="ECO:0000313" key="1">
    <source>
        <dbReference type="EMBL" id="WRP16171.1"/>
    </source>
</evidence>
<name>A0ABZ1BUG3_9FIRM</name>
<keyword evidence="2" id="KW-1185">Reference proteome</keyword>
<dbReference type="EMBL" id="CP141615">
    <property type="protein sequence ID" value="WRP16171.1"/>
    <property type="molecule type" value="Genomic_DNA"/>
</dbReference>
<proteinExistence type="predicted"/>
<reference evidence="1 2" key="1">
    <citation type="journal article" date="2024" name="Front. Microbiol.">
        <title>Novel thermophilic genera Geochorda gen. nov. and Carboxydochorda gen. nov. from the deep terrestrial subsurface reveal the ecophysiological diversity in the class Limnochordia.</title>
        <authorList>
            <person name="Karnachuk O.V."/>
            <person name="Lukina A.P."/>
            <person name="Avakyan M.R."/>
            <person name="Kadnikov V.V."/>
            <person name="Begmatov S."/>
            <person name="Beletsky A.V."/>
            <person name="Vlasova K.G."/>
            <person name="Novikov A.A."/>
            <person name="Shcherbakova V.A."/>
            <person name="Mardanov A.V."/>
            <person name="Ravin N.V."/>
        </authorList>
    </citation>
    <scope>NUCLEOTIDE SEQUENCE [LARGE SCALE GENOMIC DNA]</scope>
    <source>
        <strain evidence="1 2">L945</strain>
    </source>
</reference>
<dbReference type="Pfam" id="PF07900">
    <property type="entry name" value="DUF1670"/>
    <property type="match status" value="1"/>
</dbReference>
<organism evidence="1 2">
    <name type="scientific">Carboxydichorda subterranea</name>
    <dbReference type="NCBI Taxonomy" id="3109565"/>
    <lineage>
        <taxon>Bacteria</taxon>
        <taxon>Bacillati</taxon>
        <taxon>Bacillota</taxon>
        <taxon>Limnochordia</taxon>
        <taxon>Limnochordales</taxon>
        <taxon>Geochordaceae</taxon>
        <taxon>Carboxydichorda</taxon>
    </lineage>
</organism>
<dbReference type="InterPro" id="IPR012872">
    <property type="entry name" value="DUF1670"/>
</dbReference>